<dbReference type="GO" id="GO:0016881">
    <property type="term" value="F:acid-amino acid ligase activity"/>
    <property type="evidence" value="ECO:0007669"/>
    <property type="project" value="InterPro"/>
</dbReference>
<evidence type="ECO:0000313" key="3">
    <source>
        <dbReference type="Proteomes" id="UP000002156"/>
    </source>
</evidence>
<dbReference type="InterPro" id="IPR036565">
    <property type="entry name" value="Mur-like_cat_sf"/>
</dbReference>
<organism evidence="2 3">
    <name type="scientific">Thermoanaerobacter pseudethanolicus (strain ATCC 33223 / 39E)</name>
    <name type="common">Clostridium thermohydrosulfuricum</name>
    <dbReference type="NCBI Taxonomy" id="340099"/>
    <lineage>
        <taxon>Bacteria</taxon>
        <taxon>Bacillati</taxon>
        <taxon>Bacillota</taxon>
        <taxon>Clostridia</taxon>
        <taxon>Thermoanaerobacterales</taxon>
        <taxon>Thermoanaerobacteraceae</taxon>
        <taxon>Thermoanaerobacter</taxon>
    </lineage>
</organism>
<gene>
    <name evidence="2" type="ordered locus">Teth39_1507</name>
</gene>
<dbReference type="Proteomes" id="UP000002156">
    <property type="component" value="Chromosome"/>
</dbReference>
<keyword evidence="2" id="KW-0436">Ligase</keyword>
<dbReference type="HOGENOM" id="CLU_1502800_0_0_9"/>
<dbReference type="SUPFAM" id="SSF53623">
    <property type="entry name" value="MurD-like peptide ligases, catalytic domain"/>
    <property type="match status" value="1"/>
</dbReference>
<dbReference type="EMBL" id="CP000924">
    <property type="protein sequence ID" value="ABY95156.1"/>
    <property type="molecule type" value="Genomic_DNA"/>
</dbReference>
<dbReference type="KEGG" id="tpd:Teth39_1507"/>
<accession>B0KAM2</accession>
<protein>
    <submittedName>
        <fullName evidence="2">Mur ligase, middle domain protein</fullName>
    </submittedName>
</protein>
<dbReference type="STRING" id="340099.Teth39_1507"/>
<name>B0KAM2_THEP3</name>
<sequence>MIHILIGGSTGKTAILKFISHCVNTNEVVVEELEDQNKRVDILIVSNISNDEYFQKLKNYIYTFPSSVIIINADDEKSNKLFARGINSTLITCGLNPKSSITASSILYEDGGYGFNYCVQRSFFNLKGRLIEPLEIPVEIKVPGQYNIYNSLFVITVLLILGYEIKDIQNVVKTFENSGR</sequence>
<dbReference type="InterPro" id="IPR013221">
    <property type="entry name" value="Mur_ligase_cen"/>
</dbReference>
<dbReference type="Gene3D" id="3.40.1190.10">
    <property type="entry name" value="Mur-like, catalytic domain"/>
    <property type="match status" value="1"/>
</dbReference>
<dbReference type="RefSeq" id="WP_003866983.1">
    <property type="nucleotide sequence ID" value="NC_010321.1"/>
</dbReference>
<evidence type="ECO:0000259" key="1">
    <source>
        <dbReference type="Pfam" id="PF08245"/>
    </source>
</evidence>
<keyword evidence="3" id="KW-1185">Reference proteome</keyword>
<dbReference type="AlphaFoldDB" id="B0KAM2"/>
<reference evidence="3" key="1">
    <citation type="submission" date="2008-01" db="EMBL/GenBank/DDBJ databases">
        <title>Complete sequence of Thermoanaerobacter pseudethanolicus 39E.</title>
        <authorList>
            <person name="Copeland A."/>
            <person name="Lucas S."/>
            <person name="Lapidus A."/>
            <person name="Barry K."/>
            <person name="Glavina del Rio T."/>
            <person name="Dalin E."/>
            <person name="Tice H."/>
            <person name="Pitluck S."/>
            <person name="Bruce D."/>
            <person name="Goodwin L."/>
            <person name="Saunders E."/>
            <person name="Brettin T."/>
            <person name="Detter J.C."/>
            <person name="Han C."/>
            <person name="Schmutz J."/>
            <person name="Larimer F."/>
            <person name="Land M."/>
            <person name="Hauser L."/>
            <person name="Kyrpides N."/>
            <person name="Lykidis A."/>
            <person name="Hemme C."/>
            <person name="Fields M.W."/>
            <person name="He Z."/>
            <person name="Zhou J."/>
            <person name="Richardson P."/>
        </authorList>
    </citation>
    <scope>NUCLEOTIDE SEQUENCE [LARGE SCALE GENOMIC DNA]</scope>
    <source>
        <strain evidence="3">ATCC 33223 / DSM 2355 / 39E</strain>
    </source>
</reference>
<feature type="domain" description="Mur ligase central" evidence="1">
    <location>
        <begin position="42"/>
        <end position="157"/>
    </location>
</feature>
<proteinExistence type="predicted"/>
<dbReference type="eggNOG" id="COG0769">
    <property type="taxonomic scope" value="Bacteria"/>
</dbReference>
<dbReference type="Pfam" id="PF08245">
    <property type="entry name" value="Mur_ligase_M"/>
    <property type="match status" value="1"/>
</dbReference>
<dbReference type="GO" id="GO:0005524">
    <property type="term" value="F:ATP binding"/>
    <property type="evidence" value="ECO:0007669"/>
    <property type="project" value="InterPro"/>
</dbReference>
<evidence type="ECO:0000313" key="2">
    <source>
        <dbReference type="EMBL" id="ABY95156.1"/>
    </source>
</evidence>